<dbReference type="AlphaFoldDB" id="A0A4T0HJV8"/>
<evidence type="ECO:0000256" key="1">
    <source>
        <dbReference type="ARBA" id="ARBA00006718"/>
    </source>
</evidence>
<accession>A0A4T0HJV8</accession>
<dbReference type="GO" id="GO:0016226">
    <property type="term" value="P:iron-sulfur cluster assembly"/>
    <property type="evidence" value="ECO:0007669"/>
    <property type="project" value="InterPro"/>
</dbReference>
<dbReference type="InterPro" id="IPR016092">
    <property type="entry name" value="ATAP"/>
</dbReference>
<dbReference type="Proteomes" id="UP000306954">
    <property type="component" value="Unassembled WGS sequence"/>
</dbReference>
<dbReference type="InterPro" id="IPR035903">
    <property type="entry name" value="HesB-like_dom_sf"/>
</dbReference>
<organism evidence="3 4">
    <name type="scientific">Wallemia ichthyophaga</name>
    <dbReference type="NCBI Taxonomy" id="245174"/>
    <lineage>
        <taxon>Eukaryota</taxon>
        <taxon>Fungi</taxon>
        <taxon>Dikarya</taxon>
        <taxon>Basidiomycota</taxon>
        <taxon>Wallemiomycotina</taxon>
        <taxon>Wallemiomycetes</taxon>
        <taxon>Wallemiales</taxon>
        <taxon>Wallemiaceae</taxon>
        <taxon>Wallemia</taxon>
    </lineage>
</organism>
<protein>
    <recommendedName>
        <fullName evidence="2">Core domain-containing protein</fullName>
    </recommendedName>
</protein>
<proteinExistence type="inferred from homology"/>
<name>A0A4T0HJV8_WALIC</name>
<gene>
    <name evidence="3" type="ORF">E3P90_00490</name>
</gene>
<dbReference type="EMBL" id="SPOF01000004">
    <property type="protein sequence ID" value="TIB16320.1"/>
    <property type="molecule type" value="Genomic_DNA"/>
</dbReference>
<sequence>MFSARLKCVQKLARSFRPQLRAPIISNTPKIPSRRLASTLVAYPDPKYIQAEKDDGLDVEVLSVDHMKLTITDSASDQLKRISDKEGNKTLALRVAIESGGCHGYQYKLDLVDSHVESAEKDDYRFSVTDDPDGPGVLVDAVSFQLLRGSTLDFSTELIGSSFKVLDNPQAQGSGCGCGVSVSL</sequence>
<comment type="similarity">
    <text evidence="1">Belongs to the HesB/IscA family.</text>
</comment>
<evidence type="ECO:0000313" key="4">
    <source>
        <dbReference type="Proteomes" id="UP000306954"/>
    </source>
</evidence>
<evidence type="ECO:0000259" key="2">
    <source>
        <dbReference type="Pfam" id="PF01521"/>
    </source>
</evidence>
<dbReference type="GO" id="GO:0051537">
    <property type="term" value="F:2 iron, 2 sulfur cluster binding"/>
    <property type="evidence" value="ECO:0007669"/>
    <property type="project" value="TreeGrafter"/>
</dbReference>
<dbReference type="SUPFAM" id="SSF89360">
    <property type="entry name" value="HesB-like domain"/>
    <property type="match status" value="1"/>
</dbReference>
<dbReference type="Pfam" id="PF01521">
    <property type="entry name" value="Fe-S_biosyn"/>
    <property type="match status" value="1"/>
</dbReference>
<dbReference type="PANTHER" id="PTHR43011">
    <property type="entry name" value="IRON-SULFUR CLUSTER ASSEMBLY 2 HOMOLOG, MITOCHONDRIAL"/>
    <property type="match status" value="1"/>
</dbReference>
<feature type="domain" description="Core" evidence="2">
    <location>
        <begin position="67"/>
        <end position="178"/>
    </location>
</feature>
<dbReference type="NCBIfam" id="TIGR00049">
    <property type="entry name" value="iron-sulfur cluster assembly accessory protein"/>
    <property type="match status" value="1"/>
</dbReference>
<dbReference type="InterPro" id="IPR000361">
    <property type="entry name" value="ATAP_core_dom"/>
</dbReference>
<comment type="caution">
    <text evidence="3">The sequence shown here is derived from an EMBL/GenBank/DDBJ whole genome shotgun (WGS) entry which is preliminary data.</text>
</comment>
<dbReference type="GO" id="GO:0005739">
    <property type="term" value="C:mitochondrion"/>
    <property type="evidence" value="ECO:0007669"/>
    <property type="project" value="TreeGrafter"/>
</dbReference>
<dbReference type="GO" id="GO:0051539">
    <property type="term" value="F:4 iron, 4 sulfur cluster binding"/>
    <property type="evidence" value="ECO:0007669"/>
    <property type="project" value="TreeGrafter"/>
</dbReference>
<dbReference type="Gene3D" id="2.60.300.12">
    <property type="entry name" value="HesB-like domain"/>
    <property type="match status" value="1"/>
</dbReference>
<dbReference type="PANTHER" id="PTHR43011:SF1">
    <property type="entry name" value="IRON-SULFUR CLUSTER ASSEMBLY 2 HOMOLOG, MITOCHONDRIAL"/>
    <property type="match status" value="1"/>
</dbReference>
<reference evidence="3 4" key="1">
    <citation type="submission" date="2019-03" db="EMBL/GenBank/DDBJ databases">
        <title>Sequencing 23 genomes of Wallemia ichthyophaga.</title>
        <authorList>
            <person name="Gostincar C."/>
        </authorList>
    </citation>
    <scope>NUCLEOTIDE SEQUENCE [LARGE SCALE GENOMIC DNA]</scope>
    <source>
        <strain evidence="3 4">EXF-8621</strain>
    </source>
</reference>
<evidence type="ECO:0000313" key="3">
    <source>
        <dbReference type="EMBL" id="TIB16320.1"/>
    </source>
</evidence>
<dbReference type="GO" id="GO:0005506">
    <property type="term" value="F:iron ion binding"/>
    <property type="evidence" value="ECO:0007669"/>
    <property type="project" value="TreeGrafter"/>
</dbReference>